<feature type="transmembrane region" description="Helical" evidence="6">
    <location>
        <begin position="21"/>
        <end position="40"/>
    </location>
</feature>
<dbReference type="RefSeq" id="WP_107028985.1">
    <property type="nucleotide sequence ID" value="NZ_PYLQ01000001.1"/>
</dbReference>
<feature type="transmembrane region" description="Helical" evidence="6">
    <location>
        <begin position="52"/>
        <end position="73"/>
    </location>
</feature>
<dbReference type="EMBL" id="PYLQ01000001">
    <property type="protein sequence ID" value="PST43333.1"/>
    <property type="molecule type" value="Genomic_DNA"/>
</dbReference>
<dbReference type="InterPro" id="IPR003838">
    <property type="entry name" value="ABC3_permease_C"/>
</dbReference>
<sequence>MKFYLKLALGNIKKNKKLYTSYFVSTIFSIALYFIVRNIGQSPTLKDHQEMTMFLGLGSGVISIFSFIFLLYTNSFVIKNRKKEISLYHILGMEKRNIRSMMFLETLIIALISLSSGILIGVLLSQITSVVILRLIHKSVQFSLNFSLNAFIQTIIIFSIIFLISLIYNITIVVRSNPIELLKGQNIGEKEPKTKIILTLFGMITLGAGYYLALSITDPMKAMTLFFVAVILVMLGTYSLFTAGSIALLKFLKSRRNFYYQPTHFTSISGLLYRMKQNAVGLANICILCTCVLVTLSSTICLYNGIQDSIDRQCYMAGNIKLNGFKNPSYVFDKTKELLKDEKYDSLYALPVYEYSGSLKKNHAKLDDYDYKHLSCINLVSLEDYNHYFDKNLSLDKNEIYLYSYGKYNYRSLSLNGNSYVIKDQIKNRQVQTGNSYAFNAITIIMNQNNLDQYQLKPQIFFIGFNASKEVVKNVTNQLIKIDYSQLGEKNYYFTTQNGIEDQEFIYEMYGSILFIGIFLSIMFLVAAIIIIYNKQISEGFEDQNKFEILQNVGMSQKEVKQTIQFQVLIFFFVPLIVAIIHLLFAYPLILKVLNGLLLCNENIYLISTISCITGLIIIYTIIYLITSKAYYRIVKK</sequence>
<evidence type="ECO:0000256" key="2">
    <source>
        <dbReference type="ARBA" id="ARBA00022475"/>
    </source>
</evidence>
<feature type="transmembrane region" description="Helical" evidence="6">
    <location>
        <begin position="103"/>
        <end position="136"/>
    </location>
</feature>
<gene>
    <name evidence="8" type="ORF">C7U54_01080</name>
</gene>
<evidence type="ECO:0000256" key="4">
    <source>
        <dbReference type="ARBA" id="ARBA00022989"/>
    </source>
</evidence>
<feature type="transmembrane region" description="Helical" evidence="6">
    <location>
        <begin position="282"/>
        <end position="306"/>
    </location>
</feature>
<name>A0A2T3G761_9FIRM</name>
<feature type="transmembrane region" description="Helical" evidence="6">
    <location>
        <begin position="148"/>
        <end position="174"/>
    </location>
</feature>
<evidence type="ECO:0000256" key="6">
    <source>
        <dbReference type="PIRNR" id="PIRNR018968"/>
    </source>
</evidence>
<accession>A0A2T3G761</accession>
<feature type="transmembrane region" description="Helical" evidence="6">
    <location>
        <begin position="225"/>
        <end position="249"/>
    </location>
</feature>
<keyword evidence="4 6" id="KW-1133">Transmembrane helix</keyword>
<evidence type="ECO:0000259" key="7">
    <source>
        <dbReference type="Pfam" id="PF02687"/>
    </source>
</evidence>
<feature type="domain" description="ABC3 transporter permease C-terminal" evidence="7">
    <location>
        <begin position="518"/>
        <end position="633"/>
    </location>
</feature>
<comment type="caution">
    <text evidence="8">The sequence shown here is derived from an EMBL/GenBank/DDBJ whole genome shotgun (WGS) entry which is preliminary data.</text>
</comment>
<comment type="similarity">
    <text evidence="6">Belongs to the ABC-4 integral membrane protein family.</text>
</comment>
<feature type="domain" description="ABC3 transporter permease C-terminal" evidence="7">
    <location>
        <begin position="59"/>
        <end position="178"/>
    </location>
</feature>
<dbReference type="PANTHER" id="PTHR46795">
    <property type="entry name" value="ABC TRANSPORTER PERMEASE-RELATED-RELATED"/>
    <property type="match status" value="1"/>
</dbReference>
<feature type="transmembrane region" description="Helical" evidence="6">
    <location>
        <begin position="568"/>
        <end position="591"/>
    </location>
</feature>
<keyword evidence="6" id="KW-0813">Transport</keyword>
<proteinExistence type="inferred from homology"/>
<dbReference type="AlphaFoldDB" id="A0A2T3G761"/>
<evidence type="ECO:0000313" key="8">
    <source>
        <dbReference type="EMBL" id="PST43333.1"/>
    </source>
</evidence>
<feature type="transmembrane region" description="Helical" evidence="6">
    <location>
        <begin position="509"/>
        <end position="533"/>
    </location>
</feature>
<dbReference type="InterPro" id="IPR052536">
    <property type="entry name" value="ABC-4_Integral_Memb_Prot"/>
</dbReference>
<organism evidence="8 9">
    <name type="scientific">Faecalibacillus intestinalis</name>
    <dbReference type="NCBI Taxonomy" id="1982626"/>
    <lineage>
        <taxon>Bacteria</taxon>
        <taxon>Bacillati</taxon>
        <taxon>Bacillota</taxon>
        <taxon>Erysipelotrichia</taxon>
        <taxon>Erysipelotrichales</taxon>
        <taxon>Coprobacillaceae</taxon>
        <taxon>Faecalibacillus</taxon>
    </lineage>
</organism>
<keyword evidence="3 6" id="KW-0812">Transmembrane</keyword>
<keyword evidence="9" id="KW-1185">Reference proteome</keyword>
<feature type="transmembrane region" description="Helical" evidence="6">
    <location>
        <begin position="195"/>
        <end position="213"/>
    </location>
</feature>
<dbReference type="PIRSF" id="PIRSF018968">
    <property type="entry name" value="ABC_permease_BceB"/>
    <property type="match status" value="1"/>
</dbReference>
<dbReference type="Pfam" id="PF02687">
    <property type="entry name" value="FtsX"/>
    <property type="match status" value="2"/>
</dbReference>
<dbReference type="Proteomes" id="UP000240974">
    <property type="component" value="Unassembled WGS sequence"/>
</dbReference>
<evidence type="ECO:0000256" key="5">
    <source>
        <dbReference type="ARBA" id="ARBA00023136"/>
    </source>
</evidence>
<dbReference type="InterPro" id="IPR027022">
    <property type="entry name" value="ABC_permease_BceB-typ"/>
</dbReference>
<evidence type="ECO:0000313" key="9">
    <source>
        <dbReference type="Proteomes" id="UP000240974"/>
    </source>
</evidence>
<evidence type="ECO:0000256" key="3">
    <source>
        <dbReference type="ARBA" id="ARBA00022692"/>
    </source>
</evidence>
<feature type="transmembrane region" description="Helical" evidence="6">
    <location>
        <begin position="603"/>
        <end position="627"/>
    </location>
</feature>
<protein>
    <recommendedName>
        <fullName evidence="7">ABC3 transporter permease C-terminal domain-containing protein</fullName>
    </recommendedName>
</protein>
<comment type="subcellular location">
    <subcellularLocation>
        <location evidence="1 6">Cell membrane</location>
        <topology evidence="1 6">Multi-pass membrane protein</topology>
    </subcellularLocation>
</comment>
<dbReference type="GO" id="GO:0005886">
    <property type="term" value="C:plasma membrane"/>
    <property type="evidence" value="ECO:0007669"/>
    <property type="project" value="UniProtKB-SubCell"/>
</dbReference>
<reference evidence="8 9" key="1">
    <citation type="journal article" date="2019" name="Int. J. Syst. Evol. Microbiol.">
        <title>Faecalibacillus intestinalis gen. nov., sp. nov. and Faecalibacillus faecis sp. nov., isolated from human faeces.</title>
        <authorList>
            <person name="Seo B."/>
            <person name="Jeon K."/>
            <person name="Baek I."/>
            <person name="Lee Y.M."/>
            <person name="Baek K."/>
            <person name="Ko G."/>
        </authorList>
    </citation>
    <scope>NUCLEOTIDE SEQUENCE [LARGE SCALE GENOMIC DNA]</scope>
    <source>
        <strain evidence="8 9">SNUG30099</strain>
    </source>
</reference>
<dbReference type="GO" id="GO:0055085">
    <property type="term" value="P:transmembrane transport"/>
    <property type="evidence" value="ECO:0007669"/>
    <property type="project" value="UniProtKB-UniRule"/>
</dbReference>
<dbReference type="PANTHER" id="PTHR46795:SF3">
    <property type="entry name" value="ABC TRANSPORTER PERMEASE"/>
    <property type="match status" value="1"/>
</dbReference>
<keyword evidence="5 6" id="KW-0472">Membrane</keyword>
<keyword evidence="2 6" id="KW-1003">Cell membrane</keyword>
<evidence type="ECO:0000256" key="1">
    <source>
        <dbReference type="ARBA" id="ARBA00004651"/>
    </source>
</evidence>